<feature type="transmembrane region" description="Helical" evidence="5">
    <location>
        <begin position="84"/>
        <end position="105"/>
    </location>
</feature>
<dbReference type="Pfam" id="PF02674">
    <property type="entry name" value="Colicin_V"/>
    <property type="match status" value="1"/>
</dbReference>
<evidence type="ECO:0000256" key="5">
    <source>
        <dbReference type="SAM" id="Phobius"/>
    </source>
</evidence>
<dbReference type="PANTHER" id="PTHR37306:SF1">
    <property type="entry name" value="COLICIN V PRODUCTION PROTEIN"/>
    <property type="match status" value="1"/>
</dbReference>
<evidence type="ECO:0000256" key="3">
    <source>
        <dbReference type="ARBA" id="ARBA00022989"/>
    </source>
</evidence>
<evidence type="ECO:0000256" key="2">
    <source>
        <dbReference type="ARBA" id="ARBA00022692"/>
    </source>
</evidence>
<comment type="subcellular location">
    <subcellularLocation>
        <location evidence="1">Membrane</location>
        <topology evidence="1">Multi-pass membrane protein</topology>
    </subcellularLocation>
</comment>
<dbReference type="InterPro" id="IPR003825">
    <property type="entry name" value="Colicin-V_CvpA"/>
</dbReference>
<dbReference type="PANTHER" id="PTHR37306">
    <property type="entry name" value="COLICIN V PRODUCTION PROTEIN"/>
    <property type="match status" value="1"/>
</dbReference>
<proteinExistence type="predicted"/>
<evidence type="ECO:0000256" key="1">
    <source>
        <dbReference type="ARBA" id="ARBA00004141"/>
    </source>
</evidence>
<feature type="transmembrane region" description="Helical" evidence="5">
    <location>
        <begin position="125"/>
        <end position="147"/>
    </location>
</feature>
<dbReference type="EMBL" id="JBHTOA010000040">
    <property type="protein sequence ID" value="MFD1399776.1"/>
    <property type="molecule type" value="Genomic_DNA"/>
</dbReference>
<dbReference type="Proteomes" id="UP001597199">
    <property type="component" value="Unassembled WGS sequence"/>
</dbReference>
<gene>
    <name evidence="6" type="ORF">ACFQ41_10700</name>
</gene>
<evidence type="ECO:0000313" key="7">
    <source>
        <dbReference type="Proteomes" id="UP001597199"/>
    </source>
</evidence>
<name>A0ABW4BI76_9LACO</name>
<accession>A0ABW4BI76</accession>
<feature type="transmembrane region" description="Helical" evidence="5">
    <location>
        <begin position="30"/>
        <end position="54"/>
    </location>
</feature>
<keyword evidence="4 5" id="KW-0472">Membrane</keyword>
<keyword evidence="7" id="KW-1185">Reference proteome</keyword>
<keyword evidence="3 5" id="KW-1133">Transmembrane helix</keyword>
<dbReference type="RefSeq" id="WP_204119127.1">
    <property type="nucleotide sequence ID" value="NZ_BOLV01000011.1"/>
</dbReference>
<keyword evidence="2 5" id="KW-0812">Transmembrane</keyword>
<evidence type="ECO:0000313" key="6">
    <source>
        <dbReference type="EMBL" id="MFD1399776.1"/>
    </source>
</evidence>
<evidence type="ECO:0000256" key="4">
    <source>
        <dbReference type="ARBA" id="ARBA00023136"/>
    </source>
</evidence>
<reference evidence="7" key="1">
    <citation type="journal article" date="2019" name="Int. J. Syst. Evol. Microbiol.">
        <title>The Global Catalogue of Microorganisms (GCM) 10K type strain sequencing project: providing services to taxonomists for standard genome sequencing and annotation.</title>
        <authorList>
            <consortium name="The Broad Institute Genomics Platform"/>
            <consortium name="The Broad Institute Genome Sequencing Center for Infectious Disease"/>
            <person name="Wu L."/>
            <person name="Ma J."/>
        </authorList>
    </citation>
    <scope>NUCLEOTIDE SEQUENCE [LARGE SCALE GENOMIC DNA]</scope>
    <source>
        <strain evidence="7">CCM 9110</strain>
    </source>
</reference>
<organism evidence="6 7">
    <name type="scientific">Lacticaseibacillus suilingensis</name>
    <dbReference type="NCBI Taxonomy" id="2799577"/>
    <lineage>
        <taxon>Bacteria</taxon>
        <taxon>Bacillati</taxon>
        <taxon>Bacillota</taxon>
        <taxon>Bacilli</taxon>
        <taxon>Lactobacillales</taxon>
        <taxon>Lactobacillaceae</taxon>
        <taxon>Lacticaseibacillus</taxon>
    </lineage>
</organism>
<protein>
    <submittedName>
        <fullName evidence="6">CvpA family protein</fullName>
    </submittedName>
</protein>
<comment type="caution">
    <text evidence="6">The sequence shown here is derived from an EMBL/GenBank/DDBJ whole genome shotgun (WGS) entry which is preliminary data.</text>
</comment>
<sequence length="177" mass="19954">MLSLAILLALAYFFYEGAERGIWLQLFHTGGYLLSIGLASLLYRPIAGMIALWVPYPSATQQSQFVFFTNKVGLTLDEAFYRGVAFICVLALGWLITRFAALWVHDLKYKRADRMSFVTGGLLNLLMGYVFIFLLLYLVALVPMAGLQNLLANSFMGRTMVRYSVGLTTWITQLWIG</sequence>